<dbReference type="PANTHER" id="PTHR45947:SF15">
    <property type="entry name" value="TEICHURONIC ACID BIOSYNTHESIS GLYCOSYLTRANSFERASE TUAC-RELATED"/>
    <property type="match status" value="1"/>
</dbReference>
<evidence type="ECO:0000313" key="4">
    <source>
        <dbReference type="Proteomes" id="UP000225740"/>
    </source>
</evidence>
<feature type="domain" description="Glycosyl transferase family 1" evidence="1">
    <location>
        <begin position="173"/>
        <end position="327"/>
    </location>
</feature>
<accession>A0A2G1W5I3</accession>
<gene>
    <name evidence="3" type="ORF">CEE69_16805</name>
</gene>
<dbReference type="PANTHER" id="PTHR45947">
    <property type="entry name" value="SULFOQUINOVOSYL TRANSFERASE SQD2"/>
    <property type="match status" value="1"/>
</dbReference>
<dbReference type="OrthoDB" id="258796at2"/>
<dbReference type="Gene3D" id="3.40.50.2000">
    <property type="entry name" value="Glycogen Phosphorylase B"/>
    <property type="match status" value="2"/>
</dbReference>
<dbReference type="GeneID" id="90609717"/>
<dbReference type="RefSeq" id="WP_099261793.1">
    <property type="nucleotide sequence ID" value="NZ_NIZW01000012.1"/>
</dbReference>
<proteinExistence type="predicted"/>
<dbReference type="Pfam" id="PF13439">
    <property type="entry name" value="Glyco_transf_4"/>
    <property type="match status" value="1"/>
</dbReference>
<evidence type="ECO:0008006" key="5">
    <source>
        <dbReference type="Google" id="ProtNLM"/>
    </source>
</evidence>
<evidence type="ECO:0000313" key="3">
    <source>
        <dbReference type="EMBL" id="PHQ34286.1"/>
    </source>
</evidence>
<organism evidence="3 4">
    <name type="scientific">Rhodopirellula bahusiensis</name>
    <dbReference type="NCBI Taxonomy" id="2014065"/>
    <lineage>
        <taxon>Bacteria</taxon>
        <taxon>Pseudomonadati</taxon>
        <taxon>Planctomycetota</taxon>
        <taxon>Planctomycetia</taxon>
        <taxon>Pirellulales</taxon>
        <taxon>Pirellulaceae</taxon>
        <taxon>Rhodopirellula</taxon>
    </lineage>
</organism>
<dbReference type="EMBL" id="NIZW01000012">
    <property type="protein sequence ID" value="PHQ34286.1"/>
    <property type="molecule type" value="Genomic_DNA"/>
</dbReference>
<dbReference type="AlphaFoldDB" id="A0A2G1W5I3"/>
<name>A0A2G1W5I3_9BACT</name>
<protein>
    <recommendedName>
        <fullName evidence="5">Glycosyl transferase family 1</fullName>
    </recommendedName>
</protein>
<dbReference type="InterPro" id="IPR050194">
    <property type="entry name" value="Glycosyltransferase_grp1"/>
</dbReference>
<feature type="domain" description="Glycosyltransferase subfamily 4-like N-terminal" evidence="2">
    <location>
        <begin position="12"/>
        <end position="168"/>
    </location>
</feature>
<dbReference type="InterPro" id="IPR001296">
    <property type="entry name" value="Glyco_trans_1"/>
</dbReference>
<keyword evidence="4" id="KW-1185">Reference proteome</keyword>
<evidence type="ECO:0000259" key="1">
    <source>
        <dbReference type="Pfam" id="PF00534"/>
    </source>
</evidence>
<dbReference type="Proteomes" id="UP000225740">
    <property type="component" value="Unassembled WGS sequence"/>
</dbReference>
<reference evidence="3 4" key="1">
    <citation type="submission" date="2017-06" db="EMBL/GenBank/DDBJ databases">
        <title>Description of Rhodopirellula bahusiensis sp. nov.</title>
        <authorList>
            <person name="Kizina J."/>
            <person name="Harder J."/>
        </authorList>
    </citation>
    <scope>NUCLEOTIDE SEQUENCE [LARGE SCALE GENOMIC DNA]</scope>
    <source>
        <strain evidence="3 4">SWK21</strain>
    </source>
</reference>
<evidence type="ECO:0000259" key="2">
    <source>
        <dbReference type="Pfam" id="PF13439"/>
    </source>
</evidence>
<sequence>MRILQIVADGSPGGGTTHVLQVLEHHSDLGDMILLTDAGSYLAKKSKSLGLNVIEERLMGSRLSRAPVQAIRQACRKVAPDIVHCHGGRACFHSSRSAHGLAQVYTVHGFHFAKKNTLPRLVGRLVERYCIGRSKFVIYVCHYDRQIAATDRLMSTHHPHRVIHNGIPVGDRAHQLNYTDSNIIGFVGRLVPQKNPLKFVEVMEHLPAFNGIVVGDGELRSSIEAAIDARELQGRVQLVGALDQSDVLKILPKFACLLMTSEWEGLPILPLEAMKLGIPVVASAVGGLPEIFDTQSTGILFKSELRPIDIAKIIIDLLHDPLKCQQTATLAHARLLEHFSEDAMIEDLRQVYDQLCGERNR</sequence>
<dbReference type="GO" id="GO:0016757">
    <property type="term" value="F:glycosyltransferase activity"/>
    <property type="evidence" value="ECO:0007669"/>
    <property type="project" value="InterPro"/>
</dbReference>
<dbReference type="InterPro" id="IPR028098">
    <property type="entry name" value="Glyco_trans_4-like_N"/>
</dbReference>
<dbReference type="SUPFAM" id="SSF53756">
    <property type="entry name" value="UDP-Glycosyltransferase/glycogen phosphorylase"/>
    <property type="match status" value="1"/>
</dbReference>
<comment type="caution">
    <text evidence="3">The sequence shown here is derived from an EMBL/GenBank/DDBJ whole genome shotgun (WGS) entry which is preliminary data.</text>
</comment>
<dbReference type="Pfam" id="PF00534">
    <property type="entry name" value="Glycos_transf_1"/>
    <property type="match status" value="1"/>
</dbReference>